<proteinExistence type="predicted"/>
<accession>Q14VQ5</accession>
<dbReference type="KEGG" id="vg:5141290"/>
<reference evidence="2" key="1">
    <citation type="journal article" date="1999" name="J. Cancer Res. Clin. Oncol.">
        <title>Genomic studies of the Lucke tumor herpesvirus (RaHV-1).</title>
        <authorList>
            <person name="Davison A.J."/>
            <person name="Sauerbier W."/>
            <person name="Dolan A."/>
            <person name="Addison C."/>
            <person name="McKinnell R.G."/>
        </authorList>
    </citation>
    <scope>NUCLEOTIDE SEQUENCE [LARGE SCALE GENOMIC DNA]</scope>
    <source>
        <strain evidence="2">McKinnell</strain>
    </source>
</reference>
<evidence type="ECO:0000313" key="2">
    <source>
        <dbReference type="Proteomes" id="UP000011238"/>
    </source>
</evidence>
<organism evidence="2">
    <name type="scientific">Ranid herpesvirus 1</name>
    <name type="common">Lucke tumor herpesvirus</name>
    <dbReference type="NCBI Taxonomy" id="85655"/>
    <lineage>
        <taxon>Viruses</taxon>
        <taxon>Duplodnaviria</taxon>
        <taxon>Heunggongvirae</taxon>
        <taxon>Peploviricota</taxon>
        <taxon>Herviviricetes</taxon>
        <taxon>Herpesvirales</taxon>
        <taxon>Alloherpesviridae</taxon>
        <taxon>Batravirus</taxon>
        <taxon>Batravirus ranidallo1</taxon>
    </lineage>
</organism>
<dbReference type="GeneID" id="5141290"/>
<evidence type="ECO:0000313" key="1">
    <source>
        <dbReference type="EMBL" id="ABG25790.1"/>
    </source>
</evidence>
<protein>
    <submittedName>
        <fullName evidence="1">ORF53</fullName>
    </submittedName>
</protein>
<sequence>MGSVMGTATDIMTAALTARSPWLDVQGAVAVGRRLANEQAEIYRYAYVEPELALALSGARLEALRKAMNSKTVRSLTPYEERAKRLLSTELKSAELSHANLAGQFTHCTVTREQIKTCKATQATIDYAASLHRVSGIKSSTTIANTRKLAKLSRKSAKLQCAVENIVDGYQEYAASVFADLDERCDQKADQYGEEDDYDLALFPDGVVVRDLLESQDGGHFQPHDTLNS</sequence>
<name>Q14VQ5_9VIRU</name>
<dbReference type="RefSeq" id="YP_656708.1">
    <property type="nucleotide sequence ID" value="NC_008211.1"/>
</dbReference>
<keyword evidence="2" id="KW-1185">Reference proteome</keyword>
<dbReference type="EMBL" id="DQ665917">
    <property type="protein sequence ID" value="ABG25790.1"/>
    <property type="molecule type" value="Genomic_DNA"/>
</dbReference>
<dbReference type="Proteomes" id="UP000011238">
    <property type="component" value="Segment"/>
</dbReference>
<reference evidence="1 2" key="2">
    <citation type="journal article" date="2006" name="J. Gen. Virol.">
        <title>Genome sequences of two frog herpesviruses.</title>
        <authorList>
            <person name="Davison A.J."/>
            <person name="Cunningham C."/>
            <person name="Sauerbier W."/>
            <person name="McKinnell R.G."/>
        </authorList>
    </citation>
    <scope>NUCLEOTIDE SEQUENCE [LARGE SCALE GENOMIC DNA]</scope>
    <source>
        <strain evidence="1 2">McKinnell</strain>
    </source>
</reference>